<evidence type="ECO:0000313" key="1">
    <source>
        <dbReference type="EMBL" id="QNR25016.1"/>
    </source>
</evidence>
<keyword evidence="2" id="KW-1185">Reference proteome</keyword>
<name>A0A7H0VH18_9FLAO</name>
<organism evidence="1 2">
    <name type="scientific">Croceimicrobium hydrocarbonivorans</name>
    <dbReference type="NCBI Taxonomy" id="2761580"/>
    <lineage>
        <taxon>Bacteria</taxon>
        <taxon>Pseudomonadati</taxon>
        <taxon>Bacteroidota</taxon>
        <taxon>Flavobacteriia</taxon>
        <taxon>Flavobacteriales</taxon>
        <taxon>Owenweeksiaceae</taxon>
        <taxon>Croceimicrobium</taxon>
    </lineage>
</organism>
<dbReference type="EMBL" id="CP060139">
    <property type="protein sequence ID" value="QNR25016.1"/>
    <property type="molecule type" value="Genomic_DNA"/>
</dbReference>
<dbReference type="AlphaFoldDB" id="A0A7H0VH18"/>
<sequence length="154" mass="17475">MNFEAYIKNTGGIPFVICDYDAALKFIEQHSKRVLIYGPDQKAIHRALQLRKDGYALIALSKAILKSWKLEVGDLVQIKVEPDTSEFGMSFPEEFKIVLEQDPEAAEVFERLKPGRQRGVLHYVSQPKGEESRIKRALEMAEKMRTGTLHGGID</sequence>
<dbReference type="KEGG" id="chyd:H4K34_03995"/>
<reference evidence="1 2" key="1">
    <citation type="submission" date="2020-08" db="EMBL/GenBank/DDBJ databases">
        <title>Croceimicrobium hydrocarbonivorans gen. nov., sp. nov., a novel marine bacterium isolated from a bacterial consortium that degrades polyethylene terephthalate.</title>
        <authorList>
            <person name="Liu R."/>
        </authorList>
    </citation>
    <scope>NUCLEOTIDE SEQUENCE [LARGE SCALE GENOMIC DNA]</scope>
    <source>
        <strain evidence="1 2">A20-9</strain>
    </source>
</reference>
<evidence type="ECO:0000313" key="2">
    <source>
        <dbReference type="Proteomes" id="UP000516305"/>
    </source>
</evidence>
<protein>
    <submittedName>
        <fullName evidence="1">YdeI/OmpD-associated family protein</fullName>
    </submittedName>
</protein>
<gene>
    <name evidence="1" type="ORF">H4K34_03995</name>
</gene>
<accession>A0A7H0VH18</accession>
<dbReference type="Proteomes" id="UP000516305">
    <property type="component" value="Chromosome"/>
</dbReference>
<dbReference type="RefSeq" id="WP_210759542.1">
    <property type="nucleotide sequence ID" value="NZ_CP060139.1"/>
</dbReference>
<proteinExistence type="predicted"/>
<dbReference type="Pfam" id="PF13376">
    <property type="entry name" value="OmdA"/>
    <property type="match status" value="1"/>
</dbReference>